<accession>A0A9W4D8R2</accession>
<sequence length="27" mass="2922">NWCYQVGHVGDTHVTANSVLSFTSVVT</sequence>
<name>A0A9W4D8R2_BLUGR</name>
<proteinExistence type="predicted"/>
<dbReference type="AlphaFoldDB" id="A0A9W4D8R2"/>
<dbReference type="EMBL" id="CAJHIT010000007">
    <property type="protein sequence ID" value="CAD6503385.1"/>
    <property type="molecule type" value="Genomic_DNA"/>
</dbReference>
<protein>
    <submittedName>
        <fullName evidence="1">BgTH12-03050</fullName>
    </submittedName>
</protein>
<organism evidence="1 2">
    <name type="scientific">Blumeria graminis f. sp. triticale</name>
    <dbReference type="NCBI Taxonomy" id="1689686"/>
    <lineage>
        <taxon>Eukaryota</taxon>
        <taxon>Fungi</taxon>
        <taxon>Dikarya</taxon>
        <taxon>Ascomycota</taxon>
        <taxon>Pezizomycotina</taxon>
        <taxon>Leotiomycetes</taxon>
        <taxon>Erysiphales</taxon>
        <taxon>Erysiphaceae</taxon>
        <taxon>Blumeria</taxon>
    </lineage>
</organism>
<feature type="non-terminal residue" evidence="1">
    <location>
        <position position="1"/>
    </location>
</feature>
<evidence type="ECO:0000313" key="2">
    <source>
        <dbReference type="Proteomes" id="UP000683417"/>
    </source>
</evidence>
<dbReference type="Proteomes" id="UP000683417">
    <property type="component" value="Unassembled WGS sequence"/>
</dbReference>
<evidence type="ECO:0000313" key="1">
    <source>
        <dbReference type="EMBL" id="CAD6503385.1"/>
    </source>
</evidence>
<comment type="caution">
    <text evidence="1">The sequence shown here is derived from an EMBL/GenBank/DDBJ whole genome shotgun (WGS) entry which is preliminary data.</text>
</comment>
<gene>
    <name evidence="1" type="ORF">BGTH12_LOCUS4743</name>
</gene>
<reference evidence="1" key="1">
    <citation type="submission" date="2020-10" db="EMBL/GenBank/DDBJ databases">
        <authorList>
            <person name="Muller C M."/>
        </authorList>
    </citation>
    <scope>NUCLEOTIDE SEQUENCE</scope>
    <source>
        <strain evidence="1">THUN-12</strain>
    </source>
</reference>